<protein>
    <submittedName>
        <fullName evidence="1">Uncharacterized protein</fullName>
    </submittedName>
</protein>
<accession>A0A2P6TCV9</accession>
<dbReference type="STRING" id="3076.A0A2P6TCV9"/>
<dbReference type="AlphaFoldDB" id="A0A2P6TCV9"/>
<dbReference type="EMBL" id="LHPG02000023">
    <property type="protein sequence ID" value="PRW20483.1"/>
    <property type="molecule type" value="Genomic_DNA"/>
</dbReference>
<proteinExistence type="predicted"/>
<organism evidence="1 2">
    <name type="scientific">Chlorella sorokiniana</name>
    <name type="common">Freshwater green alga</name>
    <dbReference type="NCBI Taxonomy" id="3076"/>
    <lineage>
        <taxon>Eukaryota</taxon>
        <taxon>Viridiplantae</taxon>
        <taxon>Chlorophyta</taxon>
        <taxon>core chlorophytes</taxon>
        <taxon>Trebouxiophyceae</taxon>
        <taxon>Chlorellales</taxon>
        <taxon>Chlorellaceae</taxon>
        <taxon>Chlorella clade</taxon>
        <taxon>Chlorella</taxon>
    </lineage>
</organism>
<name>A0A2P6TCV9_CHLSO</name>
<gene>
    <name evidence="1" type="ORF">C2E21_8909</name>
</gene>
<dbReference type="PANTHER" id="PTHR34044:SF3">
    <property type="entry name" value="KETOPANTOATE REDUCTASE N-TERMINAL DOMAIN-CONTAINING PROTEIN"/>
    <property type="match status" value="1"/>
</dbReference>
<evidence type="ECO:0000313" key="1">
    <source>
        <dbReference type="EMBL" id="PRW20483.1"/>
    </source>
</evidence>
<sequence length="158" mass="16783">MASRPSCAAGAVAALLHRGGVQCRTVERGEFLALMIEKLLWASIYWLLSAGLGGLPVGAVAQQHGDAAAELAGELLPLAQRYVLASGRRQGLGDLEQVEALTAEQAAASMAAYSLSISAAVPSREMALAEFAWRNGWFLSQQRTPAHVAWLERARVEA</sequence>
<dbReference type="OrthoDB" id="38730at2759"/>
<comment type="caution">
    <text evidence="1">The sequence shown here is derived from an EMBL/GenBank/DDBJ whole genome shotgun (WGS) entry which is preliminary data.</text>
</comment>
<dbReference type="Proteomes" id="UP000239899">
    <property type="component" value="Unassembled WGS sequence"/>
</dbReference>
<dbReference type="PANTHER" id="PTHR34044">
    <property type="entry name" value="NUCLEAR PROTEIN"/>
    <property type="match status" value="1"/>
</dbReference>
<evidence type="ECO:0000313" key="2">
    <source>
        <dbReference type="Proteomes" id="UP000239899"/>
    </source>
</evidence>
<reference evidence="1 2" key="1">
    <citation type="journal article" date="2018" name="Plant J.">
        <title>Genome sequences of Chlorella sorokiniana UTEX 1602 and Micractinium conductrix SAG 241.80: implications to maltose excretion by a green alga.</title>
        <authorList>
            <person name="Arriola M.B."/>
            <person name="Velmurugan N."/>
            <person name="Zhang Y."/>
            <person name="Plunkett M.H."/>
            <person name="Hondzo H."/>
            <person name="Barney B.M."/>
        </authorList>
    </citation>
    <scope>NUCLEOTIDE SEQUENCE [LARGE SCALE GENOMIC DNA]</scope>
    <source>
        <strain evidence="2">UTEX 1602</strain>
    </source>
</reference>
<keyword evidence="2" id="KW-1185">Reference proteome</keyword>